<gene>
    <name evidence="1" type="ORF">EGA29_19155</name>
</gene>
<name>A0A454TM50_9RALS</name>
<dbReference type="AlphaFoldDB" id="A0A454TM50"/>
<dbReference type="OrthoDB" id="8926840at2"/>
<proteinExistence type="predicted"/>
<protein>
    <submittedName>
        <fullName evidence="1">Uncharacterized protein</fullName>
    </submittedName>
</protein>
<accession>A0A454TM50</accession>
<dbReference type="EMBL" id="RJTL01000035">
    <property type="protein sequence ID" value="RNM03209.1"/>
    <property type="molecule type" value="Genomic_DNA"/>
</dbReference>
<sequence>MKNRIFGRKVGSGSEMACLFKSDGASTGGKPSAPGVIDEFVVANARRRVKLLREKGIEGYVLFEGDPTPYEFTPDADFMYPAAIH</sequence>
<organism evidence="1 2">
    <name type="scientific">Ralstonia pseudosolanacearum</name>
    <dbReference type="NCBI Taxonomy" id="1310165"/>
    <lineage>
        <taxon>Bacteria</taxon>
        <taxon>Pseudomonadati</taxon>
        <taxon>Pseudomonadota</taxon>
        <taxon>Betaproteobacteria</taxon>
        <taxon>Burkholderiales</taxon>
        <taxon>Burkholderiaceae</taxon>
        <taxon>Ralstonia</taxon>
        <taxon>Ralstonia solanacearum species complex</taxon>
    </lineage>
</organism>
<dbReference type="Proteomes" id="UP000271222">
    <property type="component" value="Unassembled WGS sequence"/>
</dbReference>
<evidence type="ECO:0000313" key="2">
    <source>
        <dbReference type="Proteomes" id="UP000271222"/>
    </source>
</evidence>
<dbReference type="RefSeq" id="WP_123203685.1">
    <property type="nucleotide sequence ID" value="NZ_RJTL01000035.1"/>
</dbReference>
<reference evidence="1 2" key="1">
    <citation type="submission" date="2018-10" db="EMBL/GenBank/DDBJ databases">
        <title>Draft Genome Sequence of Ralstonia pseudosolanacearum (R. solanacearum phylotype I) Strain Tg03 Isolated from Luffa cylindrica in China.</title>
        <authorList>
            <person name="Yuan G.-Q."/>
            <person name="Li Q.-Q."/>
            <person name="Zhang Y.-W."/>
        </authorList>
    </citation>
    <scope>NUCLEOTIDE SEQUENCE [LARGE SCALE GENOMIC DNA]</scope>
    <source>
        <strain evidence="1 2">Tg03</strain>
    </source>
</reference>
<comment type="caution">
    <text evidence="1">The sequence shown here is derived from an EMBL/GenBank/DDBJ whole genome shotgun (WGS) entry which is preliminary data.</text>
</comment>
<evidence type="ECO:0000313" key="1">
    <source>
        <dbReference type="EMBL" id="RNM03209.1"/>
    </source>
</evidence>